<accession>X1DHD7</accession>
<comment type="caution">
    <text evidence="1">The sequence shown here is derived from an EMBL/GenBank/DDBJ whole genome shotgun (WGS) entry which is preliminary data.</text>
</comment>
<gene>
    <name evidence="1" type="ORF">S03H2_06858</name>
</gene>
<reference evidence="1" key="1">
    <citation type="journal article" date="2014" name="Front. Microbiol.">
        <title>High frequency of phylogenetically diverse reductive dehalogenase-homologous genes in deep subseafloor sedimentary metagenomes.</title>
        <authorList>
            <person name="Kawai M."/>
            <person name="Futagami T."/>
            <person name="Toyoda A."/>
            <person name="Takaki Y."/>
            <person name="Nishi S."/>
            <person name="Hori S."/>
            <person name="Arai W."/>
            <person name="Tsubouchi T."/>
            <person name="Morono Y."/>
            <person name="Uchiyama I."/>
            <person name="Ito T."/>
            <person name="Fujiyama A."/>
            <person name="Inagaki F."/>
            <person name="Takami H."/>
        </authorList>
    </citation>
    <scope>NUCLEOTIDE SEQUENCE</scope>
    <source>
        <strain evidence="1">Expedition CK06-06</strain>
    </source>
</reference>
<dbReference type="AlphaFoldDB" id="X1DHD7"/>
<organism evidence="1">
    <name type="scientific">marine sediment metagenome</name>
    <dbReference type="NCBI Taxonomy" id="412755"/>
    <lineage>
        <taxon>unclassified sequences</taxon>
        <taxon>metagenomes</taxon>
        <taxon>ecological metagenomes</taxon>
    </lineage>
</organism>
<protein>
    <submittedName>
        <fullName evidence="1">Uncharacterized protein</fullName>
    </submittedName>
</protein>
<name>X1DHD7_9ZZZZ</name>
<sequence length="29" mass="3200">DNQKYGCATLIALCVTRGLVELIMVTFNL</sequence>
<proteinExistence type="predicted"/>
<evidence type="ECO:0000313" key="1">
    <source>
        <dbReference type="EMBL" id="GAH20291.1"/>
    </source>
</evidence>
<dbReference type="EMBL" id="BARU01003076">
    <property type="protein sequence ID" value="GAH20291.1"/>
    <property type="molecule type" value="Genomic_DNA"/>
</dbReference>
<feature type="non-terminal residue" evidence="1">
    <location>
        <position position="1"/>
    </location>
</feature>